<dbReference type="EMBL" id="JASCZI010060863">
    <property type="protein sequence ID" value="MED6136456.1"/>
    <property type="molecule type" value="Genomic_DNA"/>
</dbReference>
<name>A0ABU6SJE6_9FABA</name>
<comment type="caution">
    <text evidence="2">The sequence shown here is derived from an EMBL/GenBank/DDBJ whole genome shotgun (WGS) entry which is preliminary data.</text>
</comment>
<feature type="compositionally biased region" description="Low complexity" evidence="1">
    <location>
        <begin position="133"/>
        <end position="160"/>
    </location>
</feature>
<evidence type="ECO:0000313" key="3">
    <source>
        <dbReference type="Proteomes" id="UP001341840"/>
    </source>
</evidence>
<organism evidence="2 3">
    <name type="scientific">Stylosanthes scabra</name>
    <dbReference type="NCBI Taxonomy" id="79078"/>
    <lineage>
        <taxon>Eukaryota</taxon>
        <taxon>Viridiplantae</taxon>
        <taxon>Streptophyta</taxon>
        <taxon>Embryophyta</taxon>
        <taxon>Tracheophyta</taxon>
        <taxon>Spermatophyta</taxon>
        <taxon>Magnoliopsida</taxon>
        <taxon>eudicotyledons</taxon>
        <taxon>Gunneridae</taxon>
        <taxon>Pentapetalae</taxon>
        <taxon>rosids</taxon>
        <taxon>fabids</taxon>
        <taxon>Fabales</taxon>
        <taxon>Fabaceae</taxon>
        <taxon>Papilionoideae</taxon>
        <taxon>50 kb inversion clade</taxon>
        <taxon>dalbergioids sensu lato</taxon>
        <taxon>Dalbergieae</taxon>
        <taxon>Pterocarpus clade</taxon>
        <taxon>Stylosanthes</taxon>
    </lineage>
</organism>
<proteinExistence type="predicted"/>
<dbReference type="Proteomes" id="UP001341840">
    <property type="component" value="Unassembled WGS sequence"/>
</dbReference>
<reference evidence="2 3" key="1">
    <citation type="journal article" date="2023" name="Plants (Basel)">
        <title>Bridging the Gap: Combining Genomics and Transcriptomics Approaches to Understand Stylosanthes scabra, an Orphan Legume from the Brazilian Caatinga.</title>
        <authorList>
            <person name="Ferreira-Neto J.R.C."/>
            <person name="da Silva M.D."/>
            <person name="Binneck E."/>
            <person name="de Melo N.F."/>
            <person name="da Silva R.H."/>
            <person name="de Melo A.L.T.M."/>
            <person name="Pandolfi V."/>
            <person name="Bustamante F.O."/>
            <person name="Brasileiro-Vidal A.C."/>
            <person name="Benko-Iseppon A.M."/>
        </authorList>
    </citation>
    <scope>NUCLEOTIDE SEQUENCE [LARGE SCALE GENOMIC DNA]</scope>
    <source>
        <tissue evidence="2">Leaves</tissue>
    </source>
</reference>
<protein>
    <submittedName>
        <fullName evidence="2">Uncharacterized protein</fullName>
    </submittedName>
</protein>
<evidence type="ECO:0000256" key="1">
    <source>
        <dbReference type="SAM" id="MobiDB-lite"/>
    </source>
</evidence>
<accession>A0ABU6SJE6</accession>
<gene>
    <name evidence="2" type="ORF">PIB30_056268</name>
</gene>
<feature type="region of interest" description="Disordered" evidence="1">
    <location>
        <begin position="128"/>
        <end position="232"/>
    </location>
</feature>
<keyword evidence="3" id="KW-1185">Reference proteome</keyword>
<sequence length="271" mass="30750">MNKTPQEAWELIETVADANQHFNRRATSKGIYEVAPSDSTVLAKSLLDIAAMLKEIKEGQQVTPTLLKRQPDDSQQKPVKHCGICSYNSHHTDEYLQLQEDNTVALTHNFNDATTILPYNKQYYTQGERDGQPARWIPPQQPQAQPRQPYTYSSSSTFSPKPIAVSTSSKPLGRHQHSSKLANSNDEEDEESEDESKEEDEDESTEEDNEDEFVEEGDQAEEEAREEDRDKGKIFFINTLFKEKNNEEEVPVKCEDPGPCLVTCKIRGVSI</sequence>
<evidence type="ECO:0000313" key="2">
    <source>
        <dbReference type="EMBL" id="MED6136456.1"/>
    </source>
</evidence>
<feature type="compositionally biased region" description="Acidic residues" evidence="1">
    <location>
        <begin position="185"/>
        <end position="225"/>
    </location>
</feature>